<keyword evidence="3" id="KW-0238">DNA-binding</keyword>
<dbReference type="InterPro" id="IPR013762">
    <property type="entry name" value="Integrase-like_cat_sf"/>
</dbReference>
<dbReference type="PANTHER" id="PTHR30349:SF41">
    <property type="entry name" value="INTEGRASE_RECOMBINASE PROTEIN MJ0367-RELATED"/>
    <property type="match status" value="1"/>
</dbReference>
<evidence type="ECO:0000256" key="2">
    <source>
        <dbReference type="ARBA" id="ARBA00022908"/>
    </source>
</evidence>
<protein>
    <submittedName>
        <fullName evidence="7">Tyrosine-type recombinase/integrase</fullName>
    </submittedName>
</protein>
<comment type="similarity">
    <text evidence="1">Belongs to the 'phage' integrase family.</text>
</comment>
<dbReference type="EMBL" id="JAPMXC010000001">
    <property type="protein sequence ID" value="MCY0385875.1"/>
    <property type="molecule type" value="Genomic_DNA"/>
</dbReference>
<evidence type="ECO:0000256" key="3">
    <source>
        <dbReference type="ARBA" id="ARBA00023125"/>
    </source>
</evidence>
<dbReference type="InterPro" id="IPR002104">
    <property type="entry name" value="Integrase_catalytic"/>
</dbReference>
<feature type="region of interest" description="Disordered" evidence="5">
    <location>
        <begin position="100"/>
        <end position="126"/>
    </location>
</feature>
<reference evidence="7" key="1">
    <citation type="submission" date="2022-11" db="EMBL/GenBank/DDBJ databases">
        <title>Robbsia betulipollinis sp. nov., isolated from pollen of birch (Betula pendula).</title>
        <authorList>
            <person name="Shi H."/>
            <person name="Ambika Manirajan B."/>
            <person name="Ratering S."/>
            <person name="Geissler-Plaum R."/>
            <person name="Schnell S."/>
        </authorList>
    </citation>
    <scope>NUCLEOTIDE SEQUENCE</scope>
    <source>
        <strain evidence="7">Bb-Pol-6</strain>
    </source>
</reference>
<evidence type="ECO:0000256" key="4">
    <source>
        <dbReference type="ARBA" id="ARBA00023172"/>
    </source>
</evidence>
<evidence type="ECO:0000259" key="6">
    <source>
        <dbReference type="PROSITE" id="PS51898"/>
    </source>
</evidence>
<gene>
    <name evidence="7" type="ORF">OVY01_01190</name>
</gene>
<proteinExistence type="inferred from homology"/>
<dbReference type="Gene3D" id="1.10.443.10">
    <property type="entry name" value="Intergrase catalytic core"/>
    <property type="match status" value="1"/>
</dbReference>
<dbReference type="InterPro" id="IPR011010">
    <property type="entry name" value="DNA_brk_join_enz"/>
</dbReference>
<name>A0ABT3ZHR6_9BURK</name>
<evidence type="ECO:0000256" key="5">
    <source>
        <dbReference type="SAM" id="MobiDB-lite"/>
    </source>
</evidence>
<organism evidence="7 8">
    <name type="scientific">Robbsia betulipollinis</name>
    <dbReference type="NCBI Taxonomy" id="2981849"/>
    <lineage>
        <taxon>Bacteria</taxon>
        <taxon>Pseudomonadati</taxon>
        <taxon>Pseudomonadota</taxon>
        <taxon>Betaproteobacteria</taxon>
        <taxon>Burkholderiales</taxon>
        <taxon>Burkholderiaceae</taxon>
        <taxon>Robbsia</taxon>
    </lineage>
</organism>
<dbReference type="Proteomes" id="UP001082899">
    <property type="component" value="Unassembled WGS sequence"/>
</dbReference>
<sequence length="355" mass="39370">MHSDLFNQSSADWAVDPRRTFDAWLASRHFRGSSADVYRAQFNHFLDWLGERGKTLMSTEPSLIDEFVGTLDVKRQQRARYLRIMERVFDDMFQEAATAGNPARPVARSVDAPWTDTRSNAPTGFLSDGERDRLWRELARAVEEDVTAMADAADGKDAAHAPAGKGRADPRQPMHWRDVRDRALAALMLGCGLKLSEAETLTWRCVLTGDARVLVEAADPRYSRYVPVPPLALHIVERWFAARALAEVGGDLVFPAGRGGKPMHKATVLRAIDELVARAGLLGVRTARISPQTLRNAYAATLFEAGEPDELLAERLGFAQLVSSRRLRTAWLDWQRATARNAAIRLAVAQANEGG</sequence>
<evidence type="ECO:0000313" key="7">
    <source>
        <dbReference type="EMBL" id="MCY0385875.1"/>
    </source>
</evidence>
<feature type="region of interest" description="Disordered" evidence="5">
    <location>
        <begin position="149"/>
        <end position="173"/>
    </location>
</feature>
<dbReference type="RefSeq" id="WP_267845011.1">
    <property type="nucleotide sequence ID" value="NZ_JAPMXC010000001.1"/>
</dbReference>
<evidence type="ECO:0000256" key="1">
    <source>
        <dbReference type="ARBA" id="ARBA00008857"/>
    </source>
</evidence>
<comment type="caution">
    <text evidence="7">The sequence shown here is derived from an EMBL/GenBank/DDBJ whole genome shotgun (WGS) entry which is preliminary data.</text>
</comment>
<dbReference type="PANTHER" id="PTHR30349">
    <property type="entry name" value="PHAGE INTEGRASE-RELATED"/>
    <property type="match status" value="1"/>
</dbReference>
<dbReference type="CDD" id="cd00397">
    <property type="entry name" value="DNA_BRE_C"/>
    <property type="match status" value="1"/>
</dbReference>
<keyword evidence="8" id="KW-1185">Reference proteome</keyword>
<keyword evidence="4" id="KW-0233">DNA recombination</keyword>
<accession>A0ABT3ZHR6</accession>
<dbReference type="Pfam" id="PF00589">
    <property type="entry name" value="Phage_integrase"/>
    <property type="match status" value="1"/>
</dbReference>
<evidence type="ECO:0000313" key="8">
    <source>
        <dbReference type="Proteomes" id="UP001082899"/>
    </source>
</evidence>
<dbReference type="PROSITE" id="PS51898">
    <property type="entry name" value="TYR_RECOMBINASE"/>
    <property type="match status" value="1"/>
</dbReference>
<feature type="domain" description="Tyr recombinase" evidence="6">
    <location>
        <begin position="136"/>
        <end position="342"/>
    </location>
</feature>
<keyword evidence="2" id="KW-0229">DNA integration</keyword>
<dbReference type="InterPro" id="IPR050090">
    <property type="entry name" value="Tyrosine_recombinase_XerCD"/>
</dbReference>
<dbReference type="SUPFAM" id="SSF56349">
    <property type="entry name" value="DNA breaking-rejoining enzymes"/>
    <property type="match status" value="1"/>
</dbReference>